<feature type="domain" description="Multidrug resistance protein MdtA-like alpha-helical hairpin" evidence="5">
    <location>
        <begin position="97"/>
        <end position="166"/>
    </location>
</feature>
<dbReference type="Gene3D" id="2.40.30.170">
    <property type="match status" value="1"/>
</dbReference>
<evidence type="ECO:0000256" key="2">
    <source>
        <dbReference type="ARBA" id="ARBA00009477"/>
    </source>
</evidence>
<dbReference type="InterPro" id="IPR058624">
    <property type="entry name" value="MdtA-like_HH"/>
</dbReference>
<organism evidence="9 10">
    <name type="scientific">Runella rosea</name>
    <dbReference type="NCBI Taxonomy" id="2259595"/>
    <lineage>
        <taxon>Bacteria</taxon>
        <taxon>Pseudomonadati</taxon>
        <taxon>Bacteroidota</taxon>
        <taxon>Cytophagia</taxon>
        <taxon>Cytophagales</taxon>
        <taxon>Spirosomataceae</taxon>
        <taxon>Runella</taxon>
    </lineage>
</organism>
<evidence type="ECO:0000256" key="3">
    <source>
        <dbReference type="SAM" id="Coils"/>
    </source>
</evidence>
<dbReference type="PROSITE" id="PS51257">
    <property type="entry name" value="PROKAR_LIPOPROTEIN"/>
    <property type="match status" value="1"/>
</dbReference>
<dbReference type="Gene3D" id="2.40.50.100">
    <property type="match status" value="1"/>
</dbReference>
<protein>
    <submittedName>
        <fullName evidence="9">Efflux transporter periplasmic adaptor subunit</fullName>
    </submittedName>
</protein>
<dbReference type="Pfam" id="PF25967">
    <property type="entry name" value="RND-MFP_C"/>
    <property type="match status" value="1"/>
</dbReference>
<evidence type="ECO:0000259" key="5">
    <source>
        <dbReference type="Pfam" id="PF25876"/>
    </source>
</evidence>
<evidence type="ECO:0000259" key="8">
    <source>
        <dbReference type="Pfam" id="PF25967"/>
    </source>
</evidence>
<dbReference type="GO" id="GO:0005886">
    <property type="term" value="C:plasma membrane"/>
    <property type="evidence" value="ECO:0007669"/>
    <property type="project" value="TreeGrafter"/>
</dbReference>
<gene>
    <name evidence="9" type="ORF">DR864_11705</name>
</gene>
<dbReference type="Pfam" id="PF25917">
    <property type="entry name" value="BSH_RND"/>
    <property type="match status" value="1"/>
</dbReference>
<name>A0A344TI96_9BACT</name>
<sequence>MRKPFVCLTIVGMSMMACSTPDQGTQTTREKFQVTQPVAIDTVYNQDYVSDIHSIKNVEIRARVKGYIESIHVDEGKSVRKGQVLFRISNQEYKGALLHATAGLKSAIAEAKTAELDLQNVKKLVDKNVVSKTELDMAKAKLDALLARVEEAESEEQSARLKLSYSEIKAPFDGIIDRIPNKIGSLIDEGTLLTTISDNNEVYAYFNVSEKEYLEFASGNKEETNRNEVSLILANNEEHSHKGYVETIEGEFDNATGSIAFRARFANPERILKHGSSGKIRILKKVNQALVIPQKSTFEIQDKVYVYVLDGQNKVQMRSFVPKLRIPHLYILESGLSKNDKIIYEGIQDMKVGMQVDPQMVPLRQIIAQLEQQ</sequence>
<dbReference type="SUPFAM" id="SSF111369">
    <property type="entry name" value="HlyD-like secretion proteins"/>
    <property type="match status" value="1"/>
</dbReference>
<feature type="domain" description="Multidrug resistance protein MdtA-like beta-barrel" evidence="7">
    <location>
        <begin position="202"/>
        <end position="282"/>
    </location>
</feature>
<dbReference type="Gene3D" id="1.10.287.470">
    <property type="entry name" value="Helix hairpin bin"/>
    <property type="match status" value="1"/>
</dbReference>
<dbReference type="GO" id="GO:0046677">
    <property type="term" value="P:response to antibiotic"/>
    <property type="evidence" value="ECO:0007669"/>
    <property type="project" value="TreeGrafter"/>
</dbReference>
<accession>A0A344TI96</accession>
<reference evidence="9 10" key="1">
    <citation type="submission" date="2018-07" db="EMBL/GenBank/DDBJ databases">
        <title>Genome sequencing of Runella.</title>
        <authorList>
            <person name="Baek M.-G."/>
            <person name="Yi H."/>
        </authorList>
    </citation>
    <scope>NUCLEOTIDE SEQUENCE [LARGE SCALE GENOMIC DNA]</scope>
    <source>
        <strain evidence="9 10">HYN0085</strain>
    </source>
</reference>
<dbReference type="InterPro" id="IPR058627">
    <property type="entry name" value="MdtA-like_C"/>
</dbReference>
<dbReference type="InterPro" id="IPR058625">
    <property type="entry name" value="MdtA-like_BSH"/>
</dbReference>
<keyword evidence="3" id="KW-0175">Coiled coil</keyword>
<dbReference type="GO" id="GO:0022857">
    <property type="term" value="F:transmembrane transporter activity"/>
    <property type="evidence" value="ECO:0007669"/>
    <property type="project" value="InterPro"/>
</dbReference>
<dbReference type="Gene3D" id="2.40.420.20">
    <property type="match status" value="1"/>
</dbReference>
<dbReference type="AlphaFoldDB" id="A0A344TI96"/>
<evidence type="ECO:0000313" key="9">
    <source>
        <dbReference type="EMBL" id="AXE18367.1"/>
    </source>
</evidence>
<evidence type="ECO:0000259" key="6">
    <source>
        <dbReference type="Pfam" id="PF25917"/>
    </source>
</evidence>
<dbReference type="KEGG" id="run:DR864_11705"/>
<dbReference type="NCBIfam" id="TIGR01730">
    <property type="entry name" value="RND_mfp"/>
    <property type="match status" value="1"/>
</dbReference>
<evidence type="ECO:0000256" key="1">
    <source>
        <dbReference type="ARBA" id="ARBA00004196"/>
    </source>
</evidence>
<dbReference type="PANTHER" id="PTHR30158:SF23">
    <property type="entry name" value="MULTIDRUG RESISTANCE PROTEIN MEXA"/>
    <property type="match status" value="1"/>
</dbReference>
<dbReference type="GO" id="GO:0030313">
    <property type="term" value="C:cell envelope"/>
    <property type="evidence" value="ECO:0007669"/>
    <property type="project" value="UniProtKB-SubCell"/>
</dbReference>
<dbReference type="Pfam" id="PF25944">
    <property type="entry name" value="Beta-barrel_RND"/>
    <property type="match status" value="1"/>
</dbReference>
<evidence type="ECO:0000313" key="10">
    <source>
        <dbReference type="Proteomes" id="UP000251993"/>
    </source>
</evidence>
<feature type="domain" description="Multidrug resistance protein MdtA-like C-terminal permuted SH3" evidence="8">
    <location>
        <begin position="288"/>
        <end position="348"/>
    </location>
</feature>
<feature type="coiled-coil region" evidence="3">
    <location>
        <begin position="104"/>
        <end position="162"/>
    </location>
</feature>
<keyword evidence="10" id="KW-1185">Reference proteome</keyword>
<keyword evidence="4" id="KW-0732">Signal</keyword>
<comment type="similarity">
    <text evidence="2">Belongs to the membrane fusion protein (MFP) (TC 8.A.1) family.</text>
</comment>
<dbReference type="EMBL" id="CP030850">
    <property type="protein sequence ID" value="AXE18367.1"/>
    <property type="molecule type" value="Genomic_DNA"/>
</dbReference>
<feature type="chain" id="PRO_5016657756" evidence="4">
    <location>
        <begin position="20"/>
        <end position="373"/>
    </location>
</feature>
<dbReference type="InterPro" id="IPR006143">
    <property type="entry name" value="RND_pump_MFP"/>
</dbReference>
<dbReference type="RefSeq" id="WP_114067150.1">
    <property type="nucleotide sequence ID" value="NZ_CP030850.1"/>
</dbReference>
<proteinExistence type="inferred from homology"/>
<feature type="domain" description="Multidrug resistance protein MdtA-like barrel-sandwich hybrid" evidence="6">
    <location>
        <begin position="57"/>
        <end position="193"/>
    </location>
</feature>
<evidence type="ECO:0000259" key="7">
    <source>
        <dbReference type="Pfam" id="PF25944"/>
    </source>
</evidence>
<dbReference type="PANTHER" id="PTHR30158">
    <property type="entry name" value="ACRA/E-RELATED COMPONENT OF DRUG EFFLUX TRANSPORTER"/>
    <property type="match status" value="1"/>
</dbReference>
<dbReference type="Pfam" id="PF25876">
    <property type="entry name" value="HH_MFP_RND"/>
    <property type="match status" value="1"/>
</dbReference>
<comment type="subcellular location">
    <subcellularLocation>
        <location evidence="1">Cell envelope</location>
    </subcellularLocation>
</comment>
<dbReference type="Proteomes" id="UP000251993">
    <property type="component" value="Chromosome"/>
</dbReference>
<dbReference type="OrthoDB" id="9801814at2"/>
<dbReference type="InterPro" id="IPR058626">
    <property type="entry name" value="MdtA-like_b-barrel"/>
</dbReference>
<feature type="signal peptide" evidence="4">
    <location>
        <begin position="1"/>
        <end position="19"/>
    </location>
</feature>
<evidence type="ECO:0000256" key="4">
    <source>
        <dbReference type="SAM" id="SignalP"/>
    </source>
</evidence>